<gene>
    <name evidence="1" type="ORF">PXEA_LOCUS14043</name>
</gene>
<keyword evidence="2" id="KW-1185">Reference proteome</keyword>
<dbReference type="Gene3D" id="3.60.15.10">
    <property type="entry name" value="Ribonuclease Z/Hydroxyacylglutathione hydrolase-like"/>
    <property type="match status" value="1"/>
</dbReference>
<proteinExistence type="predicted"/>
<name>A0A3S5AHR1_9PLAT</name>
<dbReference type="PANTHER" id="PTHR11203">
    <property type="entry name" value="CLEAVAGE AND POLYADENYLATION SPECIFICITY FACTOR FAMILY MEMBER"/>
    <property type="match status" value="1"/>
</dbReference>
<dbReference type="InterPro" id="IPR036866">
    <property type="entry name" value="RibonucZ/Hydroxyglut_hydro"/>
</dbReference>
<organism evidence="1 2">
    <name type="scientific">Protopolystoma xenopodis</name>
    <dbReference type="NCBI Taxonomy" id="117903"/>
    <lineage>
        <taxon>Eukaryota</taxon>
        <taxon>Metazoa</taxon>
        <taxon>Spiralia</taxon>
        <taxon>Lophotrochozoa</taxon>
        <taxon>Platyhelminthes</taxon>
        <taxon>Monogenea</taxon>
        <taxon>Polyopisthocotylea</taxon>
        <taxon>Polystomatidea</taxon>
        <taxon>Polystomatidae</taxon>
        <taxon>Protopolystoma</taxon>
    </lineage>
</organism>
<dbReference type="Proteomes" id="UP000784294">
    <property type="component" value="Unassembled WGS sequence"/>
</dbReference>
<dbReference type="Gene3D" id="3.40.50.10890">
    <property type="match status" value="1"/>
</dbReference>
<comment type="caution">
    <text evidence="1">The sequence shown here is derived from an EMBL/GenBank/DDBJ whole genome shotgun (WGS) entry which is preliminary data.</text>
</comment>
<sequence>MTPDRHLGAAWAPCCRPDLLITESTYATTIRDSKRAREREFLEKVHACVEAGGKVLIPVFALGRAQELCILLESYWERMSLSVPIYVSTGMAEKVFLFI</sequence>
<evidence type="ECO:0000313" key="2">
    <source>
        <dbReference type="Proteomes" id="UP000784294"/>
    </source>
</evidence>
<dbReference type="OrthoDB" id="10249535at2759"/>
<dbReference type="GO" id="GO:0004521">
    <property type="term" value="F:RNA endonuclease activity"/>
    <property type="evidence" value="ECO:0007669"/>
    <property type="project" value="TreeGrafter"/>
</dbReference>
<reference evidence="1" key="1">
    <citation type="submission" date="2018-11" db="EMBL/GenBank/DDBJ databases">
        <authorList>
            <consortium name="Pathogen Informatics"/>
        </authorList>
    </citation>
    <scope>NUCLEOTIDE SEQUENCE</scope>
</reference>
<dbReference type="PANTHER" id="PTHR11203:SF37">
    <property type="entry name" value="INTEGRATOR COMPLEX SUBUNIT 11"/>
    <property type="match status" value="1"/>
</dbReference>
<evidence type="ECO:0008006" key="3">
    <source>
        <dbReference type="Google" id="ProtNLM"/>
    </source>
</evidence>
<dbReference type="SUPFAM" id="SSF56281">
    <property type="entry name" value="Metallo-hydrolase/oxidoreductase"/>
    <property type="match status" value="1"/>
</dbReference>
<evidence type="ECO:0000313" key="1">
    <source>
        <dbReference type="EMBL" id="VEL20603.1"/>
    </source>
</evidence>
<dbReference type="GO" id="GO:0005634">
    <property type="term" value="C:nucleus"/>
    <property type="evidence" value="ECO:0007669"/>
    <property type="project" value="TreeGrafter"/>
</dbReference>
<dbReference type="AlphaFoldDB" id="A0A3S5AHR1"/>
<dbReference type="InterPro" id="IPR050698">
    <property type="entry name" value="MBL"/>
</dbReference>
<dbReference type="EMBL" id="CAAALY010047219">
    <property type="protein sequence ID" value="VEL20603.1"/>
    <property type="molecule type" value="Genomic_DNA"/>
</dbReference>
<accession>A0A3S5AHR1</accession>
<dbReference type="GO" id="GO:0016180">
    <property type="term" value="P:snRNA processing"/>
    <property type="evidence" value="ECO:0007669"/>
    <property type="project" value="TreeGrafter"/>
</dbReference>
<protein>
    <recommendedName>
        <fullName evidence="3">Beta-Casp domain-containing protein</fullName>
    </recommendedName>
</protein>